<dbReference type="AlphaFoldDB" id="A0A4R3KV22"/>
<dbReference type="OrthoDB" id="1361580at2"/>
<evidence type="ECO:0000313" key="3">
    <source>
        <dbReference type="Proteomes" id="UP000295807"/>
    </source>
</evidence>
<keyword evidence="1" id="KW-0812">Transmembrane</keyword>
<organism evidence="2 3">
    <name type="scientific">Anseongella ginsenosidimutans</name>
    <dbReference type="NCBI Taxonomy" id="496056"/>
    <lineage>
        <taxon>Bacteria</taxon>
        <taxon>Pseudomonadati</taxon>
        <taxon>Bacteroidota</taxon>
        <taxon>Sphingobacteriia</taxon>
        <taxon>Sphingobacteriales</taxon>
        <taxon>Sphingobacteriaceae</taxon>
        <taxon>Anseongella</taxon>
    </lineage>
</organism>
<keyword evidence="3" id="KW-1185">Reference proteome</keyword>
<accession>A0A4R3KV22</accession>
<name>A0A4R3KV22_9SPHI</name>
<evidence type="ECO:0000256" key="1">
    <source>
        <dbReference type="SAM" id="Phobius"/>
    </source>
</evidence>
<evidence type="ECO:0000313" key="2">
    <source>
        <dbReference type="EMBL" id="TCS88921.1"/>
    </source>
</evidence>
<protein>
    <submittedName>
        <fullName evidence="2">Uncharacterized protein</fullName>
    </submittedName>
</protein>
<proteinExistence type="predicted"/>
<keyword evidence="1" id="KW-1133">Transmembrane helix</keyword>
<dbReference type="Proteomes" id="UP000295807">
    <property type="component" value="Unassembled WGS sequence"/>
</dbReference>
<keyword evidence="1" id="KW-0472">Membrane</keyword>
<feature type="transmembrane region" description="Helical" evidence="1">
    <location>
        <begin position="60"/>
        <end position="80"/>
    </location>
</feature>
<dbReference type="EMBL" id="SMAD01000002">
    <property type="protein sequence ID" value="TCS88921.1"/>
    <property type="molecule type" value="Genomic_DNA"/>
</dbReference>
<comment type="caution">
    <text evidence="2">The sequence shown here is derived from an EMBL/GenBank/DDBJ whole genome shotgun (WGS) entry which is preliminary data.</text>
</comment>
<dbReference type="RefSeq" id="WP_132128033.1">
    <property type="nucleotide sequence ID" value="NZ_CP042432.1"/>
</dbReference>
<gene>
    <name evidence="2" type="ORF">EDD80_102112</name>
</gene>
<reference evidence="2 3" key="1">
    <citation type="submission" date="2019-03" db="EMBL/GenBank/DDBJ databases">
        <title>Genomic Encyclopedia of Type Strains, Phase IV (KMG-IV): sequencing the most valuable type-strain genomes for metagenomic binning, comparative biology and taxonomic classification.</title>
        <authorList>
            <person name="Goeker M."/>
        </authorList>
    </citation>
    <scope>NUCLEOTIDE SEQUENCE [LARGE SCALE GENOMIC DNA]</scope>
    <source>
        <strain evidence="2 3">DSM 21100</strain>
    </source>
</reference>
<feature type="transmembrane region" description="Helical" evidence="1">
    <location>
        <begin position="20"/>
        <end position="40"/>
    </location>
</feature>
<sequence length="95" mass="10917">MKRIIEKYSEKPKNLFGLLFWNLLFAYSPLAILIGMLSLFEITPVNFNDQELYGIKGLVVSLLFIPFVAGILAALVWLYYSIGNWIMRLLGGLFR</sequence>